<keyword evidence="3" id="KW-1185">Reference proteome</keyword>
<organism evidence="2 3">
    <name type="scientific">Lysobacter concretionis Ko07 = DSM 16239</name>
    <dbReference type="NCBI Taxonomy" id="1122185"/>
    <lineage>
        <taxon>Bacteria</taxon>
        <taxon>Pseudomonadati</taxon>
        <taxon>Pseudomonadota</taxon>
        <taxon>Gammaproteobacteria</taxon>
        <taxon>Lysobacterales</taxon>
        <taxon>Lysobacteraceae</taxon>
        <taxon>Novilysobacter</taxon>
    </lineage>
</organism>
<comment type="caution">
    <text evidence="2">The sequence shown here is derived from an EMBL/GenBank/DDBJ whole genome shotgun (WGS) entry which is preliminary data.</text>
</comment>
<proteinExistence type="predicted"/>
<dbReference type="STRING" id="1122185.N792_00285"/>
<name>A0A0A0EU97_9GAMM</name>
<gene>
    <name evidence="2" type="ORF">N792_00285</name>
</gene>
<dbReference type="Proteomes" id="UP000030017">
    <property type="component" value="Unassembled WGS sequence"/>
</dbReference>
<feature type="region of interest" description="Disordered" evidence="1">
    <location>
        <begin position="87"/>
        <end position="182"/>
    </location>
</feature>
<dbReference type="AlphaFoldDB" id="A0A0A0EU97"/>
<protein>
    <submittedName>
        <fullName evidence="2">Uncharacterized protein</fullName>
    </submittedName>
</protein>
<evidence type="ECO:0000256" key="1">
    <source>
        <dbReference type="SAM" id="MobiDB-lite"/>
    </source>
</evidence>
<feature type="compositionally biased region" description="Basic and acidic residues" evidence="1">
    <location>
        <begin position="161"/>
        <end position="182"/>
    </location>
</feature>
<evidence type="ECO:0000313" key="2">
    <source>
        <dbReference type="EMBL" id="KGM52727.1"/>
    </source>
</evidence>
<feature type="compositionally biased region" description="Basic and acidic residues" evidence="1">
    <location>
        <begin position="89"/>
        <end position="124"/>
    </location>
</feature>
<accession>A0A0A0EU97</accession>
<sequence>MPVFAIVLLGGCMTGGYSYRHDRGDYYYGQPGVDYRYYDQYGGGYYDPRYRYPGYYPGYYGSRYGGYGYGGFPYGYYRPPVIVVRPGHGHGDNHNHRPPRPDGDRGNDRAPWRDYERLQRERIQRSTPPPAGNSTLRAPVPAQVRPAAPTSRPSAPLAPRGNDRGSRMEKAMQRAQSSREKE</sequence>
<reference evidence="2 3" key="1">
    <citation type="submission" date="2013-08" db="EMBL/GenBank/DDBJ databases">
        <title>Genome sequencing of Lysobacter.</title>
        <authorList>
            <person name="Zhang S."/>
            <person name="Wang G."/>
        </authorList>
    </citation>
    <scope>NUCLEOTIDE SEQUENCE [LARGE SCALE GENOMIC DNA]</scope>
    <source>
        <strain evidence="2 3">Ko07</strain>
    </source>
</reference>
<dbReference type="EMBL" id="AVPS01000001">
    <property type="protein sequence ID" value="KGM52727.1"/>
    <property type="molecule type" value="Genomic_DNA"/>
</dbReference>
<dbReference type="eggNOG" id="ENOG5031J0T">
    <property type="taxonomic scope" value="Bacteria"/>
</dbReference>
<evidence type="ECO:0000313" key="3">
    <source>
        <dbReference type="Proteomes" id="UP000030017"/>
    </source>
</evidence>
<feature type="compositionally biased region" description="Low complexity" evidence="1">
    <location>
        <begin position="137"/>
        <end position="160"/>
    </location>
</feature>